<dbReference type="AlphaFoldDB" id="A0A6P2BKS6"/>
<proteinExistence type="predicted"/>
<dbReference type="InterPro" id="IPR005662">
    <property type="entry name" value="GTPase_Era-like"/>
</dbReference>
<organism evidence="3 4">
    <name type="scientific">Trebonia kvetii</name>
    <dbReference type="NCBI Taxonomy" id="2480626"/>
    <lineage>
        <taxon>Bacteria</taxon>
        <taxon>Bacillati</taxon>
        <taxon>Actinomycetota</taxon>
        <taxon>Actinomycetes</taxon>
        <taxon>Streptosporangiales</taxon>
        <taxon>Treboniaceae</taxon>
        <taxon>Trebonia</taxon>
    </lineage>
</organism>
<evidence type="ECO:0000313" key="3">
    <source>
        <dbReference type="EMBL" id="TVY99098.1"/>
    </source>
</evidence>
<dbReference type="InterPro" id="IPR045063">
    <property type="entry name" value="Dynamin_N"/>
</dbReference>
<dbReference type="PANTHER" id="PTHR42698">
    <property type="entry name" value="GTPASE ERA"/>
    <property type="match status" value="1"/>
</dbReference>
<comment type="caution">
    <text evidence="3">The sequence shown here is derived from an EMBL/GenBank/DDBJ whole genome shotgun (WGS) entry which is preliminary data.</text>
</comment>
<dbReference type="Gene3D" id="3.40.50.300">
    <property type="entry name" value="P-loop containing nucleotide triphosphate hydrolases"/>
    <property type="match status" value="1"/>
</dbReference>
<feature type="region of interest" description="Disordered" evidence="1">
    <location>
        <begin position="1"/>
        <end position="85"/>
    </location>
</feature>
<dbReference type="EMBL" id="RPFW01000013">
    <property type="protein sequence ID" value="TVY99098.1"/>
    <property type="molecule type" value="Genomic_DNA"/>
</dbReference>
<feature type="region of interest" description="Disordered" evidence="1">
    <location>
        <begin position="602"/>
        <end position="622"/>
    </location>
</feature>
<accession>A0A6P2BKS6</accession>
<dbReference type="GO" id="GO:0005829">
    <property type="term" value="C:cytosol"/>
    <property type="evidence" value="ECO:0007669"/>
    <property type="project" value="TreeGrafter"/>
</dbReference>
<evidence type="ECO:0000313" key="4">
    <source>
        <dbReference type="Proteomes" id="UP000460272"/>
    </source>
</evidence>
<name>A0A6P2BKS6_9ACTN</name>
<dbReference type="Proteomes" id="UP000460272">
    <property type="component" value="Unassembled WGS sequence"/>
</dbReference>
<dbReference type="InterPro" id="IPR027417">
    <property type="entry name" value="P-loop_NTPase"/>
</dbReference>
<reference evidence="3 4" key="1">
    <citation type="submission" date="2018-11" db="EMBL/GenBank/DDBJ databases">
        <title>Trebonia kvetii gen.nov., sp.nov., a novel acidophilic actinobacterium, and proposal of the new actinobacterial family Treboniaceae fam. nov.</title>
        <authorList>
            <person name="Rapoport D."/>
            <person name="Sagova-Mareckova M."/>
            <person name="Sedlacek I."/>
            <person name="Provaznik J."/>
            <person name="Kralova S."/>
            <person name="Pavlinic D."/>
            <person name="Benes V."/>
            <person name="Kopecky J."/>
        </authorList>
    </citation>
    <scope>NUCLEOTIDE SEQUENCE [LARGE SCALE GENOMIC DNA]</scope>
    <source>
        <strain evidence="3 4">15Tr583</strain>
    </source>
</reference>
<evidence type="ECO:0000259" key="2">
    <source>
        <dbReference type="Pfam" id="PF00350"/>
    </source>
</evidence>
<dbReference type="SUPFAM" id="SSF52540">
    <property type="entry name" value="P-loop containing nucleoside triphosphate hydrolases"/>
    <property type="match status" value="1"/>
</dbReference>
<keyword evidence="4" id="KW-1185">Reference proteome</keyword>
<dbReference type="OrthoDB" id="207675at2"/>
<evidence type="ECO:0000256" key="1">
    <source>
        <dbReference type="SAM" id="MobiDB-lite"/>
    </source>
</evidence>
<dbReference type="GO" id="GO:0019843">
    <property type="term" value="F:rRNA binding"/>
    <property type="evidence" value="ECO:0007669"/>
    <property type="project" value="TreeGrafter"/>
</dbReference>
<dbReference type="GO" id="GO:0043024">
    <property type="term" value="F:ribosomal small subunit binding"/>
    <property type="evidence" value="ECO:0007669"/>
    <property type="project" value="TreeGrafter"/>
</dbReference>
<sequence>MEGKGMTAEQSSSPGERGEQSDHTEQTETRAHGSELAPLSDANSPASGNESGMSEPSLSGRDAPRSAWGAPDEETAAPDSQWQRPRARVDGRLLEATLLNLRKRIAAIPLVFDIPGAEEVTAERTQLLSQIDDYLLPRVRQSAAPLLVALVGSTGAGKSTLVNSIVGTQVSQTGVRRPTTNSPVLACHPDDIHWFAENMFLPTLPRVRQEGLARPGRDGLLVLAANEGMTRGIALLDTPDIDSVVRAHYDFAYQFLDASDLWLFMTSATRYADAPVWELLQHARERGASLGVVLSRVPPSHRTELVDHFNAMLDANGVQAEHRFVIPETGIVDGFLPDEIFQPIRDWLDDTAKRADRRVAVLSQTMAGMLDTFKVRVPRLAAHVDAQVVLRTRLRKEAETAYSTALGEFDEGTRDGRLLAGEVLARWQDYAASGDLGAGLRGKRAGSGMKRGGKRARTEAGASRHTALETALRSALQALVVSIGDRAAEQVARVWRDNPGGAALLAAADASRIRGERAKREFESAFGHAVAEEAGADLPKHGAFDRSAPDLPLRLSRAISTWQDQLTRFTQSEVARRPGAAAGRDAATVSVLTLVAMLGEPSQAGGTAPAGQDAAREDKDGVGTVPREVLASIMGDRASLELITKARQDLWQRVGLLFDEELLRYSEVLDEAGPIDPIAAVRLYQAEYSLEAAR</sequence>
<feature type="domain" description="Dynamin N-terminal" evidence="2">
    <location>
        <begin position="148"/>
        <end position="294"/>
    </location>
</feature>
<dbReference type="GO" id="GO:0000028">
    <property type="term" value="P:ribosomal small subunit assembly"/>
    <property type="evidence" value="ECO:0007669"/>
    <property type="project" value="TreeGrafter"/>
</dbReference>
<gene>
    <name evidence="3" type="ORF">EAS64_41775</name>
</gene>
<dbReference type="GO" id="GO:0005525">
    <property type="term" value="F:GTP binding"/>
    <property type="evidence" value="ECO:0007669"/>
    <property type="project" value="InterPro"/>
</dbReference>
<protein>
    <recommendedName>
        <fullName evidence="2">Dynamin N-terminal domain-containing protein</fullName>
    </recommendedName>
</protein>
<dbReference type="Pfam" id="PF00350">
    <property type="entry name" value="Dynamin_N"/>
    <property type="match status" value="1"/>
</dbReference>
<feature type="region of interest" description="Disordered" evidence="1">
    <location>
        <begin position="441"/>
        <end position="461"/>
    </location>
</feature>
<feature type="compositionally biased region" description="Basic and acidic residues" evidence="1">
    <location>
        <begin position="16"/>
        <end position="33"/>
    </location>
</feature>
<feature type="compositionally biased region" description="Polar residues" evidence="1">
    <location>
        <begin position="41"/>
        <end position="57"/>
    </location>
</feature>
<dbReference type="PANTHER" id="PTHR42698:SF1">
    <property type="entry name" value="GTPASE ERA, MITOCHONDRIAL"/>
    <property type="match status" value="1"/>
</dbReference>